<feature type="transmembrane region" description="Helical" evidence="5">
    <location>
        <begin position="366"/>
        <end position="385"/>
    </location>
</feature>
<dbReference type="Pfam" id="PF19356">
    <property type="entry name" value="DUF5933"/>
    <property type="match status" value="1"/>
</dbReference>
<evidence type="ECO:0000256" key="2">
    <source>
        <dbReference type="ARBA" id="ARBA00022692"/>
    </source>
</evidence>
<dbReference type="PANTHER" id="PTHR31310:SF7">
    <property type="entry name" value="PA-PHOSPHATASE RELATED-FAMILY PROTEIN DDB_G0268928"/>
    <property type="match status" value="1"/>
</dbReference>
<dbReference type="CDD" id="cd03386">
    <property type="entry name" value="PAP2_Aur1_like"/>
    <property type="match status" value="1"/>
</dbReference>
<evidence type="ECO:0000259" key="7">
    <source>
        <dbReference type="Pfam" id="PF19356"/>
    </source>
</evidence>
<comment type="caution">
    <text evidence="8">The sequence shown here is derived from an EMBL/GenBank/DDBJ whole genome shotgun (WGS) entry which is preliminary data.</text>
</comment>
<dbReference type="Pfam" id="PF14378">
    <property type="entry name" value="PAP2_3"/>
    <property type="match status" value="1"/>
</dbReference>
<keyword evidence="9" id="KW-1185">Reference proteome</keyword>
<accession>A0A918BVS3</accession>
<organism evidence="8 9">
    <name type="scientific">Streptomyces aurantiogriseus</name>
    <dbReference type="NCBI Taxonomy" id="66870"/>
    <lineage>
        <taxon>Bacteria</taxon>
        <taxon>Bacillati</taxon>
        <taxon>Actinomycetota</taxon>
        <taxon>Actinomycetes</taxon>
        <taxon>Kitasatosporales</taxon>
        <taxon>Streptomycetaceae</taxon>
        <taxon>Streptomyces</taxon>
    </lineage>
</organism>
<sequence length="438" mass="48087">MAGVATLGFLITLEIVARRYGLQGPMTHQVQEVIFAPKSGPLLYASMALMMVVLTWRQRFIAVGAAIGIDVVFLLVRWAVDARTTGGHPFGNGALWVILGCAVIAVTRRTGRERVLLLKGVGLGLLLVAGRKTGDTWLLITSKTRPAVLDQYLATADHALGNPSWLVGRVVTATGSIGFNFLDFVYGQLAVAAVVVALYQLRHVAVERRFPRHHLVRTFLVIGLLGPAIYMIFPVVGPVFAYANGTEHWAAVSLWAETHPTGHWAVADLWPETPPPINAPHRMPFDEITPRNCMPSLHTAWAVAIFIHTRQGPRVLRFAGTFWLIATLVATLGFGYHYGVDLIAGVVFTLTVEAALRAYDRGWDRSGIQLVAYGATVFAALLVSYRCLPLEMAEHPWVYGPLLILAMTSVVYGYVRTTTLWEPRTASERQPEPQPEPV</sequence>
<dbReference type="InterPro" id="IPR026841">
    <property type="entry name" value="Aur1/Ipt1"/>
</dbReference>
<feature type="domain" description="Inositolphosphotransferase Aur1/Ipt1" evidence="6">
    <location>
        <begin position="156"/>
        <end position="351"/>
    </location>
</feature>
<evidence type="ECO:0000313" key="9">
    <source>
        <dbReference type="Proteomes" id="UP000658320"/>
    </source>
</evidence>
<dbReference type="Proteomes" id="UP000658320">
    <property type="component" value="Unassembled WGS sequence"/>
</dbReference>
<feature type="transmembrane region" description="Helical" evidence="5">
    <location>
        <begin position="177"/>
        <end position="199"/>
    </location>
</feature>
<evidence type="ECO:0000313" key="8">
    <source>
        <dbReference type="EMBL" id="GGQ91344.1"/>
    </source>
</evidence>
<dbReference type="EMBL" id="BMSX01000001">
    <property type="protein sequence ID" value="GGQ91344.1"/>
    <property type="molecule type" value="Genomic_DNA"/>
</dbReference>
<evidence type="ECO:0000256" key="1">
    <source>
        <dbReference type="ARBA" id="ARBA00004141"/>
    </source>
</evidence>
<dbReference type="AlphaFoldDB" id="A0A918BVS3"/>
<evidence type="ECO:0000256" key="5">
    <source>
        <dbReference type="SAM" id="Phobius"/>
    </source>
</evidence>
<evidence type="ECO:0000256" key="4">
    <source>
        <dbReference type="ARBA" id="ARBA00023136"/>
    </source>
</evidence>
<name>A0A918BVS3_9ACTN</name>
<gene>
    <name evidence="8" type="ORF">GCM10010251_02120</name>
</gene>
<dbReference type="InterPro" id="IPR052185">
    <property type="entry name" value="IPC_Synthase-Related"/>
</dbReference>
<dbReference type="PANTHER" id="PTHR31310">
    <property type="match status" value="1"/>
</dbReference>
<protein>
    <submittedName>
        <fullName evidence="8">Inositol phosphorylceramide synthase</fullName>
    </submittedName>
</protein>
<evidence type="ECO:0000259" key="6">
    <source>
        <dbReference type="Pfam" id="PF14378"/>
    </source>
</evidence>
<dbReference type="RefSeq" id="WP_229910735.1">
    <property type="nucleotide sequence ID" value="NZ_BMSX01000001.1"/>
</dbReference>
<dbReference type="GO" id="GO:0016020">
    <property type="term" value="C:membrane"/>
    <property type="evidence" value="ECO:0007669"/>
    <property type="project" value="UniProtKB-SubCell"/>
</dbReference>
<keyword evidence="2 5" id="KW-0812">Transmembrane</keyword>
<keyword evidence="4 5" id="KW-0472">Membrane</keyword>
<evidence type="ECO:0000256" key="3">
    <source>
        <dbReference type="ARBA" id="ARBA00022989"/>
    </source>
</evidence>
<reference evidence="8" key="2">
    <citation type="submission" date="2020-09" db="EMBL/GenBank/DDBJ databases">
        <authorList>
            <person name="Sun Q."/>
            <person name="Ohkuma M."/>
        </authorList>
    </citation>
    <scope>NUCLEOTIDE SEQUENCE</scope>
    <source>
        <strain evidence="8">JCM 4346</strain>
    </source>
</reference>
<proteinExistence type="predicted"/>
<feature type="transmembrane region" description="Helical" evidence="5">
    <location>
        <begin position="342"/>
        <end position="359"/>
    </location>
</feature>
<feature type="transmembrane region" description="Helical" evidence="5">
    <location>
        <begin position="86"/>
        <end position="107"/>
    </location>
</feature>
<feature type="transmembrane region" description="Helical" evidence="5">
    <location>
        <begin position="60"/>
        <end position="80"/>
    </location>
</feature>
<dbReference type="InterPro" id="IPR045977">
    <property type="entry name" value="DUF5933"/>
</dbReference>
<feature type="transmembrane region" description="Helical" evidence="5">
    <location>
        <begin position="397"/>
        <end position="415"/>
    </location>
</feature>
<feature type="transmembrane region" description="Helical" evidence="5">
    <location>
        <begin position="315"/>
        <end position="336"/>
    </location>
</feature>
<feature type="domain" description="DUF5933" evidence="7">
    <location>
        <begin position="2"/>
        <end position="140"/>
    </location>
</feature>
<feature type="transmembrane region" description="Helical" evidence="5">
    <location>
        <begin position="33"/>
        <end position="53"/>
    </location>
</feature>
<keyword evidence="3 5" id="KW-1133">Transmembrane helix</keyword>
<reference evidence="8" key="1">
    <citation type="journal article" date="2014" name="Int. J. Syst. Evol. Microbiol.">
        <title>Complete genome sequence of Corynebacterium casei LMG S-19264T (=DSM 44701T), isolated from a smear-ripened cheese.</title>
        <authorList>
            <consortium name="US DOE Joint Genome Institute (JGI-PGF)"/>
            <person name="Walter F."/>
            <person name="Albersmeier A."/>
            <person name="Kalinowski J."/>
            <person name="Ruckert C."/>
        </authorList>
    </citation>
    <scope>NUCLEOTIDE SEQUENCE</scope>
    <source>
        <strain evidence="8">JCM 4346</strain>
    </source>
</reference>
<feature type="transmembrane region" description="Helical" evidence="5">
    <location>
        <begin position="219"/>
        <end position="243"/>
    </location>
</feature>
<comment type="subcellular location">
    <subcellularLocation>
        <location evidence="1">Membrane</location>
        <topology evidence="1">Multi-pass membrane protein</topology>
    </subcellularLocation>
</comment>